<dbReference type="Pfam" id="PF12685">
    <property type="entry name" value="SpoIIIAH"/>
    <property type="match status" value="1"/>
</dbReference>
<evidence type="ECO:0000313" key="2">
    <source>
        <dbReference type="Proteomes" id="UP000824214"/>
    </source>
</evidence>
<evidence type="ECO:0000313" key="1">
    <source>
        <dbReference type="EMBL" id="HJB37729.1"/>
    </source>
</evidence>
<gene>
    <name evidence="1" type="ORF">H9942_06635</name>
</gene>
<dbReference type="InterPro" id="IPR038503">
    <property type="entry name" value="SpoIIIAH_sf"/>
</dbReference>
<comment type="caution">
    <text evidence="1">The sequence shown here is derived from an EMBL/GenBank/DDBJ whole genome shotgun (WGS) entry which is preliminary data.</text>
</comment>
<reference evidence="1" key="1">
    <citation type="journal article" date="2021" name="PeerJ">
        <title>Extensive microbial diversity within the chicken gut microbiome revealed by metagenomics and culture.</title>
        <authorList>
            <person name="Gilroy R."/>
            <person name="Ravi A."/>
            <person name="Getino M."/>
            <person name="Pursley I."/>
            <person name="Horton D.L."/>
            <person name="Alikhan N.F."/>
            <person name="Baker D."/>
            <person name="Gharbi K."/>
            <person name="Hall N."/>
            <person name="Watson M."/>
            <person name="Adriaenssens E.M."/>
            <person name="Foster-Nyarko E."/>
            <person name="Jarju S."/>
            <person name="Secka A."/>
            <person name="Antonio M."/>
            <person name="Oren A."/>
            <person name="Chaudhuri R.R."/>
            <person name="La Ragione R."/>
            <person name="Hildebrand F."/>
            <person name="Pallen M.J."/>
        </authorList>
    </citation>
    <scope>NUCLEOTIDE SEQUENCE</scope>
    <source>
        <strain evidence="1">ChiBcolR8-3208</strain>
    </source>
</reference>
<organism evidence="1 2">
    <name type="scientific">Candidatus Acutalibacter ornithocaccae</name>
    <dbReference type="NCBI Taxonomy" id="2838416"/>
    <lineage>
        <taxon>Bacteria</taxon>
        <taxon>Bacillati</taxon>
        <taxon>Bacillota</taxon>
        <taxon>Clostridia</taxon>
        <taxon>Eubacteriales</taxon>
        <taxon>Acutalibacteraceae</taxon>
        <taxon>Acutalibacter</taxon>
    </lineage>
</organism>
<dbReference type="Proteomes" id="UP000824214">
    <property type="component" value="Unassembled WGS sequence"/>
</dbReference>
<dbReference type="Gene3D" id="1.10.287.4300">
    <property type="entry name" value="Stage III sporulation protein AH-like"/>
    <property type="match status" value="1"/>
</dbReference>
<proteinExistence type="predicted"/>
<dbReference type="EMBL" id="DWXZ01000137">
    <property type="protein sequence ID" value="HJB37729.1"/>
    <property type="molecule type" value="Genomic_DNA"/>
</dbReference>
<name>A0A9D2RZH9_9FIRM</name>
<dbReference type="InterPro" id="IPR024232">
    <property type="entry name" value="SpoIIIAH"/>
</dbReference>
<dbReference type="AlphaFoldDB" id="A0A9D2RZH9"/>
<sequence>MKFGKKQLVLASLVLALGAAVYLNWQFAGTGRLPVGDSSSETSQLGAAQLVNNTYVETVNDGAESGEASGDALAQARMDRQNSRDQALELLDGVLEDVDSDSAAKQQAVEEASAIAQNILAESNVESLLEAKGYTDCVAYITAQECSVVLAGAVEEADTLIVQEVVMEQTGLTADKIKIIGTN</sequence>
<protein>
    <submittedName>
        <fullName evidence="1">SpoIIIAH-like family protein</fullName>
    </submittedName>
</protein>
<reference evidence="1" key="2">
    <citation type="submission" date="2021-04" db="EMBL/GenBank/DDBJ databases">
        <authorList>
            <person name="Gilroy R."/>
        </authorList>
    </citation>
    <scope>NUCLEOTIDE SEQUENCE</scope>
    <source>
        <strain evidence="1">ChiBcolR8-3208</strain>
    </source>
</reference>
<accession>A0A9D2RZH9</accession>